<feature type="region of interest" description="Disordered" evidence="1">
    <location>
        <begin position="1147"/>
        <end position="1166"/>
    </location>
</feature>
<dbReference type="Pfam" id="PF25817">
    <property type="entry name" value="ICE1_C"/>
    <property type="match status" value="1"/>
</dbReference>
<feature type="compositionally biased region" description="Low complexity" evidence="1">
    <location>
        <begin position="608"/>
        <end position="621"/>
    </location>
</feature>
<sequence length="1166" mass="126948">MMPGDTQSSAVAIAADATVGDCQNCSVLHQTLNEYVSSFLALKQKISETEMESMEIDDVGKGNHPKPSDAPVSLQQEESLLITTSEPSYCPKSSATPTKENPDLPVVTTQVVECISGGNYSKDLGENGLRTEIKDKSSTNGEEMHFEPATAHAVSAASSSSSTSDKTVLIKFVSLTTECQEPSRSGNPNSICETKNASGNKKEDQTESVTKMDLSPSPCDENGGKTVTLDDGGSSRKTDMTIISEHSGNVPVAPDVIDTRDAEVTNAEKHSEMGRSNLDCGLQQGSEDATVFNLRGNKEPCLSSISNGFSSVSTEDAEQRLEINPSMKLLGEELRNDPQVSGGVDVTASSSESLGENRPPSANKSPLLKTEDANVESCQKNLETSPEKDMNTLKSEFLAEHGPSPSDCQEIKVITHKSLEGNTHSVCKRLSPTCLFPTVKLQTLETHQIPEKLNLPQISPNKNPQQPVANLEEEDRTKMTVVKDLSQDSTDTSDHNMDKCKLDTVRPAVTNGHNKCLKSCTVIFEKQKPHFVREQEPQHKTGSPTFQPECIGHVRSEMGPPLPRLLTPLSTPPKQGKSINPKQAIGKLSFPSPMDRLSSPTTPIQAHLTPNTPLNSPNLPNGIPSSPLQFGSATPKHAVPVPGRLPLTALNSSPSSSSSPSQENSMSILDNMYPELSAHARTLSILRGNVSLSICSSTSGTEPATVVSQMSCFKTVNSTSTAFTKAEVRGEKRQSINLPEPKNSKCLRLDNCSHTVSRKQVPSSSSNSGEDTSPQTPRLNQLTKEPTAPSMEAEDHSEQNLIMNALKKIENQCFDLLPVIQSHLYVGNLPKKPVLRSEETEVISEFCQNNLADDLNFAILNKLKAGKRDLSSNYVQALCRVYTGICRQKKDWEKVHILAYSILSEDFSESAKLILFMVTTWPNVLSHSSSLCQGIHAVTKQKAQENLLSCLSAFLGWEKSPPCDIDQLISTTLSHIRSGSSLCFTKHNRYGDDLGVETWEHVFTLHLLCAHKKWKWTYENILGNELWPLMNSWVAQPRNQQAAISDVTIATVLRLIGRLSQLGMKERSVSSVLTVASVINTFGRHGPTEGVPWEVQLAAIYCIYDLSPCNPKEALDALAEWRGETSQSVPPAVTSCINQLASVCRSRAERDKPGANSRGRAHQSLS</sequence>
<accession>A0A3Q3WPX1</accession>
<feature type="compositionally biased region" description="Polar residues" evidence="1">
    <location>
        <begin position="756"/>
        <end position="784"/>
    </location>
</feature>
<dbReference type="InterPro" id="IPR057881">
    <property type="entry name" value="ICE1_C"/>
</dbReference>
<dbReference type="SUPFAM" id="SSF48371">
    <property type="entry name" value="ARM repeat"/>
    <property type="match status" value="1"/>
</dbReference>
<organism evidence="3 4">
    <name type="scientific">Mola mola</name>
    <name type="common">Ocean sunfish</name>
    <name type="synonym">Tetraodon mola</name>
    <dbReference type="NCBI Taxonomy" id="94237"/>
    <lineage>
        <taxon>Eukaryota</taxon>
        <taxon>Metazoa</taxon>
        <taxon>Chordata</taxon>
        <taxon>Craniata</taxon>
        <taxon>Vertebrata</taxon>
        <taxon>Euteleostomi</taxon>
        <taxon>Actinopterygii</taxon>
        <taxon>Neopterygii</taxon>
        <taxon>Teleostei</taxon>
        <taxon>Neoteleostei</taxon>
        <taxon>Acanthomorphata</taxon>
        <taxon>Eupercaria</taxon>
        <taxon>Tetraodontiformes</taxon>
        <taxon>Molidae</taxon>
        <taxon>Mola</taxon>
    </lineage>
</organism>
<dbReference type="Ensembl" id="ENSMMOT00000011264.1">
    <property type="protein sequence ID" value="ENSMMOP00000011074.1"/>
    <property type="gene ID" value="ENSMMOG00000008542.1"/>
</dbReference>
<reference evidence="3" key="1">
    <citation type="submission" date="2025-08" db="UniProtKB">
        <authorList>
            <consortium name="Ensembl"/>
        </authorList>
    </citation>
    <scope>IDENTIFICATION</scope>
</reference>
<evidence type="ECO:0000313" key="4">
    <source>
        <dbReference type="Proteomes" id="UP000261620"/>
    </source>
</evidence>
<keyword evidence="4" id="KW-1185">Reference proteome</keyword>
<feature type="domain" description="Little elongation complex subunit 1 C-terminal" evidence="2">
    <location>
        <begin position="950"/>
        <end position="1140"/>
    </location>
</feature>
<feature type="region of interest" description="Disordered" evidence="1">
    <location>
        <begin position="756"/>
        <end position="796"/>
    </location>
</feature>
<feature type="compositionally biased region" description="Polar residues" evidence="1">
    <location>
        <begin position="623"/>
        <end position="632"/>
    </location>
</feature>
<feature type="compositionally biased region" description="Polar residues" evidence="1">
    <location>
        <begin position="347"/>
        <end position="364"/>
    </location>
</feature>
<name>A0A3Q3WPX1_MOLML</name>
<evidence type="ECO:0000313" key="3">
    <source>
        <dbReference type="Ensembl" id="ENSMMOP00000011074.1"/>
    </source>
</evidence>
<feature type="region of interest" description="Disordered" evidence="1">
    <location>
        <begin position="178"/>
        <end position="236"/>
    </location>
</feature>
<dbReference type="OMA" id="KIENQCF"/>
<feature type="region of interest" description="Disordered" evidence="1">
    <location>
        <begin position="730"/>
        <end position="749"/>
    </location>
</feature>
<dbReference type="AlphaFoldDB" id="A0A3Q3WPX1"/>
<feature type="region of interest" description="Disordered" evidence="1">
    <location>
        <begin position="335"/>
        <end position="388"/>
    </location>
</feature>
<dbReference type="PANTHER" id="PTHR11852">
    <property type="entry name" value="PLATELET-ACTIVATING FACTOR ACETYLHYDROLASE"/>
    <property type="match status" value="1"/>
</dbReference>
<evidence type="ECO:0000256" key="1">
    <source>
        <dbReference type="SAM" id="MobiDB-lite"/>
    </source>
</evidence>
<proteinExistence type="predicted"/>
<feature type="region of interest" description="Disordered" evidence="1">
    <location>
        <begin position="595"/>
        <end position="666"/>
    </location>
</feature>
<evidence type="ECO:0000259" key="2">
    <source>
        <dbReference type="Pfam" id="PF25817"/>
    </source>
</evidence>
<dbReference type="PANTHER" id="PTHR11852:SF4">
    <property type="entry name" value="LITTLE ELONGATION COMPLEX SUBUNIT 1"/>
    <property type="match status" value="1"/>
</dbReference>
<protein>
    <recommendedName>
        <fullName evidence="2">Little elongation complex subunit 1 C-terminal domain-containing protein</fullName>
    </recommendedName>
</protein>
<feature type="compositionally biased region" description="Low complexity" evidence="1">
    <location>
        <begin position="652"/>
        <end position="661"/>
    </location>
</feature>
<reference evidence="3" key="2">
    <citation type="submission" date="2025-09" db="UniProtKB">
        <authorList>
            <consortium name="Ensembl"/>
        </authorList>
    </citation>
    <scope>IDENTIFICATION</scope>
</reference>
<dbReference type="Proteomes" id="UP000261620">
    <property type="component" value="Unplaced"/>
</dbReference>
<dbReference type="STRING" id="94237.ENSMMOP00000011074"/>
<feature type="compositionally biased region" description="Polar residues" evidence="1">
    <location>
        <begin position="178"/>
        <end position="199"/>
    </location>
</feature>
<dbReference type="InterPro" id="IPR016024">
    <property type="entry name" value="ARM-type_fold"/>
</dbReference>